<protein>
    <submittedName>
        <fullName evidence="2">DDE family transposase</fullName>
    </submittedName>
</protein>
<dbReference type="GO" id="GO:0003677">
    <property type="term" value="F:DNA binding"/>
    <property type="evidence" value="ECO:0007669"/>
    <property type="project" value="InterPro"/>
</dbReference>
<dbReference type="EMBL" id="VLLN01000022">
    <property type="protein sequence ID" value="TWJ17310.1"/>
    <property type="molecule type" value="Genomic_DNA"/>
</dbReference>
<sequence length="204" mass="23608">MGKILVPGQTGVMDRYYQCHKNFDEWQAEEKHFVCRIRKSTRKTIVEQYAVSEGSYVFLDVLALLGTPNQNQTEKPVRVVGYRVDNKEFFVATDRFDLTAEQVALVYKLRWDVEIFFGWWKQHLKVYHLIARSAHGLMAQTLGGLITYLLLAIYCQEEHQEKVSINRVRELRIKIRNEHARLMGELDATEDDGVASGPHSHASP</sequence>
<feature type="domain" description="Transposase IS4-like" evidence="1">
    <location>
        <begin position="11"/>
        <end position="150"/>
    </location>
</feature>
<dbReference type="Pfam" id="PF01609">
    <property type="entry name" value="DDE_Tnp_1"/>
    <property type="match status" value="1"/>
</dbReference>
<dbReference type="Proteomes" id="UP000319449">
    <property type="component" value="Unassembled WGS sequence"/>
</dbReference>
<evidence type="ECO:0000313" key="3">
    <source>
        <dbReference type="Proteomes" id="UP000319449"/>
    </source>
</evidence>
<dbReference type="AlphaFoldDB" id="A0A562VHH7"/>
<proteinExistence type="predicted"/>
<dbReference type="InterPro" id="IPR002559">
    <property type="entry name" value="Transposase_11"/>
</dbReference>
<name>A0A562VHH7_9BACT</name>
<dbReference type="GO" id="GO:0004803">
    <property type="term" value="F:transposase activity"/>
    <property type="evidence" value="ECO:0007669"/>
    <property type="project" value="InterPro"/>
</dbReference>
<dbReference type="PANTHER" id="PTHR33258">
    <property type="entry name" value="TRANSPOSASE INSL FOR INSERTION SEQUENCE ELEMENT IS186A-RELATED"/>
    <property type="match status" value="1"/>
</dbReference>
<evidence type="ECO:0000259" key="1">
    <source>
        <dbReference type="Pfam" id="PF01609"/>
    </source>
</evidence>
<dbReference type="InterPro" id="IPR012337">
    <property type="entry name" value="RNaseH-like_sf"/>
</dbReference>
<accession>A0A562VHH7</accession>
<dbReference type="PANTHER" id="PTHR33258:SF1">
    <property type="entry name" value="TRANSPOSASE INSL FOR INSERTION SEQUENCE ELEMENT IS186A-RELATED"/>
    <property type="match status" value="1"/>
</dbReference>
<evidence type="ECO:0000313" key="2">
    <source>
        <dbReference type="EMBL" id="TWJ17310.1"/>
    </source>
</evidence>
<keyword evidence="3" id="KW-1185">Reference proteome</keyword>
<organism evidence="2 3">
    <name type="scientific">Geobacter argillaceus</name>
    <dbReference type="NCBI Taxonomy" id="345631"/>
    <lineage>
        <taxon>Bacteria</taxon>
        <taxon>Pseudomonadati</taxon>
        <taxon>Thermodesulfobacteriota</taxon>
        <taxon>Desulfuromonadia</taxon>
        <taxon>Geobacterales</taxon>
        <taxon>Geobacteraceae</taxon>
        <taxon>Geobacter</taxon>
    </lineage>
</organism>
<dbReference type="GO" id="GO:0006313">
    <property type="term" value="P:DNA transposition"/>
    <property type="evidence" value="ECO:0007669"/>
    <property type="project" value="InterPro"/>
</dbReference>
<gene>
    <name evidence="2" type="ORF">JN12_03086</name>
</gene>
<reference evidence="2 3" key="1">
    <citation type="submission" date="2019-07" db="EMBL/GenBank/DDBJ databases">
        <title>Genomic Encyclopedia of Archaeal and Bacterial Type Strains, Phase II (KMG-II): from individual species to whole genera.</title>
        <authorList>
            <person name="Goeker M."/>
        </authorList>
    </citation>
    <scope>NUCLEOTIDE SEQUENCE [LARGE SCALE GENOMIC DNA]</scope>
    <source>
        <strain evidence="2 3">ATCC BAA-1139</strain>
    </source>
</reference>
<dbReference type="SUPFAM" id="SSF53098">
    <property type="entry name" value="Ribonuclease H-like"/>
    <property type="match status" value="1"/>
</dbReference>
<comment type="caution">
    <text evidence="2">The sequence shown here is derived from an EMBL/GenBank/DDBJ whole genome shotgun (WGS) entry which is preliminary data.</text>
</comment>